<dbReference type="Pfam" id="PF00881">
    <property type="entry name" value="Nitroreductase"/>
    <property type="match status" value="1"/>
</dbReference>
<evidence type="ECO:0000259" key="1">
    <source>
        <dbReference type="Pfam" id="PF00881"/>
    </source>
</evidence>
<dbReference type="SUPFAM" id="SSF55469">
    <property type="entry name" value="FMN-dependent nitroreductase-like"/>
    <property type="match status" value="1"/>
</dbReference>
<dbReference type="PANTHER" id="PTHR23026">
    <property type="entry name" value="NADPH NITROREDUCTASE"/>
    <property type="match status" value="1"/>
</dbReference>
<feature type="domain" description="Nitroreductase" evidence="1">
    <location>
        <begin position="14"/>
        <end position="176"/>
    </location>
</feature>
<dbReference type="EC" id="6.3.2.34" evidence="2"/>
<dbReference type="AlphaFoldDB" id="A0A1J5PT46"/>
<reference evidence="2" key="1">
    <citation type="submission" date="2016-10" db="EMBL/GenBank/DDBJ databases">
        <title>Sequence of Gallionella enrichment culture.</title>
        <authorList>
            <person name="Poehlein A."/>
            <person name="Muehling M."/>
            <person name="Daniel R."/>
        </authorList>
    </citation>
    <scope>NUCLEOTIDE SEQUENCE</scope>
</reference>
<dbReference type="EMBL" id="MLJW01002384">
    <property type="protein sequence ID" value="OIQ74790.1"/>
    <property type="molecule type" value="Genomic_DNA"/>
</dbReference>
<organism evidence="2">
    <name type="scientific">mine drainage metagenome</name>
    <dbReference type="NCBI Taxonomy" id="410659"/>
    <lineage>
        <taxon>unclassified sequences</taxon>
        <taxon>metagenomes</taxon>
        <taxon>ecological metagenomes</taxon>
    </lineage>
</organism>
<comment type="caution">
    <text evidence="2">The sequence shown here is derived from an EMBL/GenBank/DDBJ whole genome shotgun (WGS) entry which is preliminary data.</text>
</comment>
<dbReference type="GO" id="GO:0052619">
    <property type="term" value="F:coenzyme F420-1:gamma-L-glutamate ligase activity"/>
    <property type="evidence" value="ECO:0007669"/>
    <property type="project" value="UniProtKB-EC"/>
</dbReference>
<dbReference type="GO" id="GO:0016491">
    <property type="term" value="F:oxidoreductase activity"/>
    <property type="evidence" value="ECO:0007669"/>
    <property type="project" value="InterPro"/>
</dbReference>
<keyword evidence="2" id="KW-0436">Ligase</keyword>
<evidence type="ECO:0000313" key="2">
    <source>
        <dbReference type="EMBL" id="OIQ74790.1"/>
    </source>
</evidence>
<dbReference type="GO" id="GO:0052618">
    <property type="term" value="F:coenzyme F420-0:L-glutamate ligase activity"/>
    <property type="evidence" value="ECO:0007669"/>
    <property type="project" value="UniProtKB-EC"/>
</dbReference>
<sequence>MWLQEMEMSAYEAILARRSVRRYSAREVDRNTIGALLKAAVCAPTSMQAEPWAFVIIQNKTLLRQISDRAKSLMAAESKGFDIGRTHRTAISLNHKNFNLFYDAGTLIVIGTSTEDTFSSADCWLAAENLMLAACAMGLGTCVISSVRSVLNSALGKGELGVPESYSAIAPIIVGYPRGETSPVPRRVPVVLVHWPAEQP</sequence>
<dbReference type="InterPro" id="IPR050627">
    <property type="entry name" value="Nitroreductase/BluB"/>
</dbReference>
<dbReference type="EC" id="6.3.2.31" evidence="2"/>
<name>A0A1J5PT46_9ZZZZ</name>
<dbReference type="Gene3D" id="3.40.109.10">
    <property type="entry name" value="NADH Oxidase"/>
    <property type="match status" value="1"/>
</dbReference>
<protein>
    <submittedName>
        <fullName evidence="2">Coenzyme F420:L-glutamate ligase</fullName>
        <ecNumber evidence="2">6.3.2.31</ecNumber>
        <ecNumber evidence="2">6.3.2.34</ecNumber>
    </submittedName>
</protein>
<dbReference type="PANTHER" id="PTHR23026:SF123">
    <property type="entry name" value="NAD(P)H NITROREDUCTASE RV3131-RELATED"/>
    <property type="match status" value="1"/>
</dbReference>
<dbReference type="InterPro" id="IPR029479">
    <property type="entry name" value="Nitroreductase"/>
</dbReference>
<accession>A0A1J5PT46</accession>
<dbReference type="InterPro" id="IPR000415">
    <property type="entry name" value="Nitroreductase-like"/>
</dbReference>
<proteinExistence type="predicted"/>
<gene>
    <name evidence="2" type="primary">fbiB_5</name>
    <name evidence="2" type="ORF">GALL_435520</name>
</gene>